<protein>
    <recommendedName>
        <fullName evidence="3">SGNH/GDSL hydrolase family protein</fullName>
    </recommendedName>
</protein>
<proteinExistence type="predicted"/>
<evidence type="ECO:0008006" key="3">
    <source>
        <dbReference type="Google" id="ProtNLM"/>
    </source>
</evidence>
<accession>A0ABS2MFT5</accession>
<dbReference type="EMBL" id="JAFBBZ010000001">
    <property type="protein sequence ID" value="MBM7510050.1"/>
    <property type="molecule type" value="Genomic_DNA"/>
</dbReference>
<dbReference type="InterPro" id="IPR036514">
    <property type="entry name" value="SGNH_hydro_sf"/>
</dbReference>
<dbReference type="InterPro" id="IPR008979">
    <property type="entry name" value="Galactose-bd-like_sf"/>
</dbReference>
<sequence length="632" mass="65945">MGASGAFSAVLNDLSNLPQAVTDAQAAEAAATAAKNAAETAAASVTAAAADIEDLKTQARDIEGPSLRPLAQVQRARTGKFRLKFASTSIGNASGSGYRAAVEQLKRIHGDAQTYVVSLGGFAGSYENTVNGWVKQPYGGPGFVRLRGDSASTPLTGTALDAAYFDTLTVRYSKELDGGTFGVEVDGVVVGSVDCNGAQGYQNQATFTVAKGIHAVRLIPPASGYAYAEFVEFAVAGAAGIEFLDGSLGGSSLANMVTVRAPSGAQVAGIAIGANVGLDSYFGVDDYDMAVLAHIVNDAGLGAGNLPTFKSAVDRHVDNTRKLGKPLLVVVEAGAHYGRTVDANHATFVEMRDYLLDQRRHSHVTVLDWHGETWLGDDPASVGKTIELYYAATNYNPADQSYSGDFTHPTQAGYRPLLAALCITFGIPIPRQTHPAAVAQDAAKDIPRGLSVDRTTSIAGVATQFYGPPGAVALRALGTYQHVKDGAYVSPAALNNRTQGVVDALAASVTSNKWGKYIDYNAQILSLGTYVDWAAGERMVYTFRVAGAVTVRGSGVNGTRLYSADGQPFPMDGNGRSYFRPGDVNAIDEEPYLISVIVGATAGNGYFDITGRVFGIGAAKSLVPVLAPAAPY</sequence>
<evidence type="ECO:0000313" key="1">
    <source>
        <dbReference type="EMBL" id="MBM7510050.1"/>
    </source>
</evidence>
<keyword evidence="2" id="KW-1185">Reference proteome</keyword>
<reference evidence="1 2" key="1">
    <citation type="submission" date="2021-01" db="EMBL/GenBank/DDBJ databases">
        <title>Sequencing the genomes of 1000 actinobacteria strains.</title>
        <authorList>
            <person name="Klenk H.-P."/>
        </authorList>
    </citation>
    <scope>NUCLEOTIDE SEQUENCE [LARGE SCALE GENOMIC DNA]</scope>
    <source>
        <strain evidence="1 2">DSM 18239</strain>
    </source>
</reference>
<organism evidence="1 2">
    <name type="scientific">Nocardioides salarius</name>
    <dbReference type="NCBI Taxonomy" id="374513"/>
    <lineage>
        <taxon>Bacteria</taxon>
        <taxon>Bacillati</taxon>
        <taxon>Actinomycetota</taxon>
        <taxon>Actinomycetes</taxon>
        <taxon>Propionibacteriales</taxon>
        <taxon>Nocardioidaceae</taxon>
        <taxon>Nocardioides</taxon>
    </lineage>
</organism>
<dbReference type="RefSeq" id="WP_193667330.1">
    <property type="nucleotide sequence ID" value="NZ_JACDTV010000002.1"/>
</dbReference>
<dbReference type="Gene3D" id="3.40.50.1110">
    <property type="entry name" value="SGNH hydrolase"/>
    <property type="match status" value="1"/>
</dbReference>
<name>A0ABS2MFT5_9ACTN</name>
<dbReference type="SUPFAM" id="SSF52266">
    <property type="entry name" value="SGNH hydrolase"/>
    <property type="match status" value="1"/>
</dbReference>
<gene>
    <name evidence="1" type="ORF">JOE61_003864</name>
</gene>
<dbReference type="SUPFAM" id="SSF49785">
    <property type="entry name" value="Galactose-binding domain-like"/>
    <property type="match status" value="1"/>
</dbReference>
<evidence type="ECO:0000313" key="2">
    <source>
        <dbReference type="Proteomes" id="UP000732378"/>
    </source>
</evidence>
<dbReference type="Proteomes" id="UP000732378">
    <property type="component" value="Unassembled WGS sequence"/>
</dbReference>
<comment type="caution">
    <text evidence="1">The sequence shown here is derived from an EMBL/GenBank/DDBJ whole genome shotgun (WGS) entry which is preliminary data.</text>
</comment>